<evidence type="ECO:0000256" key="2">
    <source>
        <dbReference type="ARBA" id="ARBA00022604"/>
    </source>
</evidence>
<keyword evidence="1" id="KW-0813">Transport</keyword>
<dbReference type="PANTHER" id="PTHR31917:SF80">
    <property type="entry name" value="AGENET DOMAIN-CONTAINING PROTEIN-RELATED"/>
    <property type="match status" value="1"/>
</dbReference>
<keyword evidence="2" id="KW-0341">Growth regulation</keyword>
<dbReference type="STRING" id="218851.A0A2G5DPD4"/>
<dbReference type="CDD" id="cd20405">
    <property type="entry name" value="Tudor_Agenet_AtDUF_rpt1_3"/>
    <property type="match status" value="1"/>
</dbReference>
<feature type="region of interest" description="Disordered" evidence="4">
    <location>
        <begin position="209"/>
        <end position="241"/>
    </location>
</feature>
<dbReference type="Pfam" id="PF05641">
    <property type="entry name" value="Agenet"/>
    <property type="match status" value="1"/>
</dbReference>
<dbReference type="AlphaFoldDB" id="A0A2G5DPD4"/>
<evidence type="ECO:0000256" key="4">
    <source>
        <dbReference type="SAM" id="MobiDB-lite"/>
    </source>
</evidence>
<proteinExistence type="predicted"/>
<dbReference type="InterPro" id="IPR008395">
    <property type="entry name" value="Agenet-like_dom"/>
</dbReference>
<evidence type="ECO:0000256" key="3">
    <source>
        <dbReference type="SAM" id="Coils"/>
    </source>
</evidence>
<dbReference type="OrthoDB" id="687110at2759"/>
<keyword evidence="3" id="KW-0175">Coiled coil</keyword>
<feature type="region of interest" description="Disordered" evidence="4">
    <location>
        <begin position="340"/>
        <end position="359"/>
    </location>
</feature>
<evidence type="ECO:0000256" key="1">
    <source>
        <dbReference type="ARBA" id="ARBA00022448"/>
    </source>
</evidence>
<accession>A0A2G5DPD4</accession>
<organism evidence="6 7">
    <name type="scientific">Aquilegia coerulea</name>
    <name type="common">Rocky mountain columbine</name>
    <dbReference type="NCBI Taxonomy" id="218851"/>
    <lineage>
        <taxon>Eukaryota</taxon>
        <taxon>Viridiplantae</taxon>
        <taxon>Streptophyta</taxon>
        <taxon>Embryophyta</taxon>
        <taxon>Tracheophyta</taxon>
        <taxon>Spermatophyta</taxon>
        <taxon>Magnoliopsida</taxon>
        <taxon>Ranunculales</taxon>
        <taxon>Ranunculaceae</taxon>
        <taxon>Thalictroideae</taxon>
        <taxon>Aquilegia</taxon>
    </lineage>
</organism>
<feature type="compositionally biased region" description="Low complexity" evidence="4">
    <location>
        <begin position="344"/>
        <end position="356"/>
    </location>
</feature>
<feature type="domain" description="Agenet" evidence="5">
    <location>
        <begin position="78"/>
        <end position="135"/>
    </location>
</feature>
<evidence type="ECO:0000259" key="5">
    <source>
        <dbReference type="SMART" id="SM00743"/>
    </source>
</evidence>
<name>A0A2G5DPD4_AQUCA</name>
<dbReference type="SMART" id="SM00743">
    <property type="entry name" value="Agenet"/>
    <property type="match status" value="2"/>
</dbReference>
<evidence type="ECO:0000313" key="7">
    <source>
        <dbReference type="Proteomes" id="UP000230069"/>
    </source>
</evidence>
<evidence type="ECO:0000313" key="6">
    <source>
        <dbReference type="EMBL" id="PIA45384.1"/>
    </source>
</evidence>
<reference evidence="6 7" key="1">
    <citation type="submission" date="2017-09" db="EMBL/GenBank/DDBJ databases">
        <title>WGS assembly of Aquilegia coerulea Goldsmith.</title>
        <authorList>
            <person name="Hodges S."/>
            <person name="Kramer E."/>
            <person name="Nordborg M."/>
            <person name="Tomkins J."/>
            <person name="Borevitz J."/>
            <person name="Derieg N."/>
            <person name="Yan J."/>
            <person name="Mihaltcheva S."/>
            <person name="Hayes R.D."/>
            <person name="Rokhsar D."/>
        </authorList>
    </citation>
    <scope>NUCLEOTIDE SEQUENCE [LARGE SCALE GENOMIC DNA]</scope>
    <source>
        <strain evidence="7">cv. Goldsmith</strain>
    </source>
</reference>
<dbReference type="CDD" id="cd20406">
    <property type="entry name" value="Tudor_Agenet_AtDUF_rpt2_4"/>
    <property type="match status" value="1"/>
</dbReference>
<dbReference type="InterPro" id="IPR007930">
    <property type="entry name" value="DUF724"/>
</dbReference>
<dbReference type="PANTHER" id="PTHR31917">
    <property type="entry name" value="AGENET DOMAIN-CONTAINING PROTEIN-RELATED"/>
    <property type="match status" value="1"/>
</dbReference>
<feature type="domain" description="Agenet" evidence="5">
    <location>
        <begin position="4"/>
        <end position="73"/>
    </location>
</feature>
<dbReference type="FunCoup" id="A0A2G5DPD4">
    <property type="interactions" value="1560"/>
</dbReference>
<dbReference type="InterPro" id="IPR014002">
    <property type="entry name" value="Agenet_dom_plant"/>
</dbReference>
<feature type="coiled-coil region" evidence="3">
    <location>
        <begin position="700"/>
        <end position="748"/>
    </location>
</feature>
<dbReference type="Proteomes" id="UP000230069">
    <property type="component" value="Unassembled WGS sequence"/>
</dbReference>
<gene>
    <name evidence="6" type="ORF">AQUCO_01700734v1</name>
</gene>
<dbReference type="Gene3D" id="2.30.30.140">
    <property type="match status" value="1"/>
</dbReference>
<protein>
    <recommendedName>
        <fullName evidence="5">Agenet domain-containing protein</fullName>
    </recommendedName>
</protein>
<keyword evidence="7" id="KW-1185">Reference proteome</keyword>
<dbReference type="Pfam" id="PF05266">
    <property type="entry name" value="DUF724"/>
    <property type="match status" value="1"/>
</dbReference>
<sequence>MKMKKFVKGEEVEVSTEEEGFEDSWFAATVIGRSKSRNKYLIEYKTLLHQSGTKPLRESVQFSMLRPVPPQETISTTRSFQLDEEVDAYLNDGWWKGVINKIVSEGSRYSVFFPPTKEILEFDQMDLRGHLDWIDGKWVFQNQVLYEETLRTPENYGSFLAPMLTDSSVCTIDMDISQSPCAVRRNLWEDGVTISKNIQANLDQSLPQMVDSHSDPIVPSQKNIKHSAPKSDAESERPLTKVRARQATKALTPMKACNAKETSIESPSAQCLLSCSPTKRKRQKLSNPQCQSNDIEREHAEVISFPKVPREGPLCGTFVTQETTLHGARALENHTNVLRKKTGRSSGSGPRSTISSNEVTDIQTDCTALRSVTAEDYQPLSTFLVKPSSRVVNDTGGVVDKQVLNVFERKRKQFRGSSKEASVIGVENEFSSNEVTNIQGEDTLLPSEIAEEQQPLSMFLDKSSSNVVQGIEGMVDKQVMNVLKRKTKQVKGSSKEASVIGCEHQASSEEMPVVPNDTQLLTIIAEERQPLSPCLPKSNSSVMNNCGGVFPDYQHLHNEAINQMDASVESLLLGGSWPFIKKSHLWENFESNQVFKLLPQHPHFRPLEQCDEEFREGKAIGKVFNFINLVERTLKAKPNEARSVFDNRLKFLVDLEKHGFCVQPIRVRLEEILRKKTSHNELGDQLKVAEREFEEGNHKLDQIDMSIIDLNMKLQTLRNEKETVSSTLTEVERKMAEINEQLQGVNLDFDNMVASPLSCNVGYCDTVAEWGR</sequence>
<dbReference type="InParanoid" id="A0A2G5DPD4"/>
<feature type="compositionally biased region" description="Basic and acidic residues" evidence="4">
    <location>
        <begin position="229"/>
        <end position="239"/>
    </location>
</feature>
<dbReference type="EMBL" id="KZ305034">
    <property type="protein sequence ID" value="PIA45384.1"/>
    <property type="molecule type" value="Genomic_DNA"/>
</dbReference>